<evidence type="ECO:0000313" key="3">
    <source>
        <dbReference type="Proteomes" id="UP000001072"/>
    </source>
</evidence>
<dbReference type="AlphaFoldDB" id="F4S951"/>
<feature type="region of interest" description="Disordered" evidence="1">
    <location>
        <begin position="109"/>
        <end position="131"/>
    </location>
</feature>
<organism evidence="3">
    <name type="scientific">Melampsora larici-populina (strain 98AG31 / pathotype 3-4-7)</name>
    <name type="common">Poplar leaf rust fungus</name>
    <dbReference type="NCBI Taxonomy" id="747676"/>
    <lineage>
        <taxon>Eukaryota</taxon>
        <taxon>Fungi</taxon>
        <taxon>Dikarya</taxon>
        <taxon>Basidiomycota</taxon>
        <taxon>Pucciniomycotina</taxon>
        <taxon>Pucciniomycetes</taxon>
        <taxon>Pucciniales</taxon>
        <taxon>Melampsoraceae</taxon>
        <taxon>Melampsora</taxon>
    </lineage>
</organism>
<dbReference type="VEuPathDB" id="FungiDB:MELLADRAFT_95390"/>
<protein>
    <submittedName>
        <fullName evidence="2">Uncharacterized protein</fullName>
    </submittedName>
</protein>
<dbReference type="HOGENOM" id="CLU_391843_0_0_1"/>
<dbReference type="GeneID" id="18937227"/>
<feature type="compositionally biased region" description="Basic and acidic residues" evidence="1">
    <location>
        <begin position="116"/>
        <end position="131"/>
    </location>
</feature>
<proteinExistence type="predicted"/>
<evidence type="ECO:0000313" key="2">
    <source>
        <dbReference type="EMBL" id="EGF98758.1"/>
    </source>
</evidence>
<dbReference type="OrthoDB" id="10386349at2759"/>
<dbReference type="KEGG" id="mlr:MELLADRAFT_95390"/>
<sequence>MKHNVKSFLASAIPAIIAVILATHVELITFLRLDQENDEVMGVGHFSLKKRMHDRSITDAEVWQYEAKMRNPMHNDANSANLMNHLKSSPKAEELRIFRDSKRRLYEELAASSTHDQSDVKSKSTMDDSKVQVPEDVKNAVQLESWRTSTKLTKDNINKIIEDVKLERNGALSIAAKYADAVKKGNYAVILDNEGDDLAYLWMTLEDGHIPKVIITYGGYPDLRFQAVQEFVTAICEKLEIAPDERPKVYRGFANPYPPGKQRAAYDEVEGLGYIEKSYRQELIEKSKVLENELKEDENWMDHPEFAEGITALGKLIDDSEYTAISVLTCPAAVAHVINQKAARAKKIGVTMSSPWAYSNGEHGVRYESTFNSNRQITAMNKLLQTQVDFLGVGGGTAKTKGMRTIHDAKHGNGAGGSKIYAEKGLQNLEKVVSTSSDTRFLKIMAHAGENVANSKWKDWDLDFRQLWAYLNIQEPEHRGAATLRYLLRYLGSAVADTPHSSNSPRALTWSGDKMMSLFKLWVVWKNPVEWQAPSADLHAVITTSKDYIKGITGAARYTTGEIPSQRGPELVSFVKPNAREKNVHYSISDMNFYLVINRFQEIVNKYAA</sequence>
<dbReference type="InParanoid" id="F4S951"/>
<name>F4S951_MELLP</name>
<dbReference type="RefSeq" id="XP_007417935.1">
    <property type="nucleotide sequence ID" value="XM_007417873.1"/>
</dbReference>
<dbReference type="Proteomes" id="UP000001072">
    <property type="component" value="Unassembled WGS sequence"/>
</dbReference>
<reference evidence="3" key="1">
    <citation type="journal article" date="2011" name="Proc. Natl. Acad. Sci. U.S.A.">
        <title>Obligate biotrophy features unraveled by the genomic analysis of rust fungi.</title>
        <authorList>
            <person name="Duplessis S."/>
            <person name="Cuomo C.A."/>
            <person name="Lin Y.-C."/>
            <person name="Aerts A."/>
            <person name="Tisserant E."/>
            <person name="Veneault-Fourrey C."/>
            <person name="Joly D.L."/>
            <person name="Hacquard S."/>
            <person name="Amselem J."/>
            <person name="Cantarel B.L."/>
            <person name="Chiu R."/>
            <person name="Coutinho P.M."/>
            <person name="Feau N."/>
            <person name="Field M."/>
            <person name="Frey P."/>
            <person name="Gelhaye E."/>
            <person name="Goldberg J."/>
            <person name="Grabherr M.G."/>
            <person name="Kodira C.D."/>
            <person name="Kohler A."/>
            <person name="Kuees U."/>
            <person name="Lindquist E.A."/>
            <person name="Lucas S.M."/>
            <person name="Mago R."/>
            <person name="Mauceli E."/>
            <person name="Morin E."/>
            <person name="Murat C."/>
            <person name="Pangilinan J.L."/>
            <person name="Park R."/>
            <person name="Pearson M."/>
            <person name="Quesneville H."/>
            <person name="Rouhier N."/>
            <person name="Sakthikumar S."/>
            <person name="Salamov A.A."/>
            <person name="Schmutz J."/>
            <person name="Selles B."/>
            <person name="Shapiro H."/>
            <person name="Tanguay P."/>
            <person name="Tuskan G.A."/>
            <person name="Henrissat B."/>
            <person name="Van de Peer Y."/>
            <person name="Rouze P."/>
            <person name="Ellis J.G."/>
            <person name="Dodds P.N."/>
            <person name="Schein J.E."/>
            <person name="Zhong S."/>
            <person name="Hamelin R.C."/>
            <person name="Grigoriev I.V."/>
            <person name="Szabo L.J."/>
            <person name="Martin F."/>
        </authorList>
    </citation>
    <scope>NUCLEOTIDE SEQUENCE [LARGE SCALE GENOMIC DNA]</scope>
    <source>
        <strain evidence="3">98AG31 / pathotype 3-4-7</strain>
    </source>
</reference>
<dbReference type="EMBL" id="GL883169">
    <property type="protein sequence ID" value="EGF98758.1"/>
    <property type="molecule type" value="Genomic_DNA"/>
</dbReference>
<accession>F4S951</accession>
<evidence type="ECO:0000256" key="1">
    <source>
        <dbReference type="SAM" id="MobiDB-lite"/>
    </source>
</evidence>
<keyword evidence="3" id="KW-1185">Reference proteome</keyword>
<gene>
    <name evidence="2" type="ORF">MELLADRAFT_95390</name>
</gene>